<evidence type="ECO:0000256" key="3">
    <source>
        <dbReference type="ARBA" id="ARBA00022448"/>
    </source>
</evidence>
<protein>
    <recommendedName>
        <fullName evidence="9">Transport permease protein</fullName>
    </recommendedName>
</protein>
<dbReference type="GO" id="GO:0140359">
    <property type="term" value="F:ABC-type transporter activity"/>
    <property type="evidence" value="ECO:0007669"/>
    <property type="project" value="InterPro"/>
</dbReference>
<dbReference type="PANTHER" id="PTHR30413:SF8">
    <property type="entry name" value="TRANSPORT PERMEASE PROTEIN"/>
    <property type="match status" value="1"/>
</dbReference>
<sequence>MCDFSPYRTLRDKTEILITPEGGRLRGYLAALPAFHELLAFLVWKDLKVQVAQTTLGFGWLVLRPMLNVLVMSLVFGKLARLPSDGHPYLLFLLSAWLPWSYFTGVSSKATSSLLGNSALVTKVYFPRLLLPVSLVLGGLLEFLIVFVLFVLLSLAMTGSMPLAGLLWLPLPLLLLLLTTAGASFWLAALAARFRDVRNAASYLLQLLMFLAPVIWPLSLLAQRFGISADQHWLATAYGLYPLVGVVEGFRRALLGSGEIPWQLLGLGFVSGSLLFISGLVYFQRSEKRLADEL</sequence>
<feature type="transmembrane region" description="Helical" evidence="9">
    <location>
        <begin position="56"/>
        <end position="77"/>
    </location>
</feature>
<accession>A0A3N0VGY3</accession>
<comment type="similarity">
    <text evidence="2 9">Belongs to the ABC-2 integral membrane protein family.</text>
</comment>
<evidence type="ECO:0000313" key="12">
    <source>
        <dbReference type="Proteomes" id="UP000282106"/>
    </source>
</evidence>
<feature type="transmembrane region" description="Helical" evidence="9">
    <location>
        <begin position="89"/>
        <end position="108"/>
    </location>
</feature>
<feature type="transmembrane region" description="Helical" evidence="9">
    <location>
        <begin position="203"/>
        <end position="222"/>
    </location>
</feature>
<evidence type="ECO:0000256" key="4">
    <source>
        <dbReference type="ARBA" id="ARBA00022475"/>
    </source>
</evidence>
<keyword evidence="7 9" id="KW-1133">Transmembrane helix</keyword>
<evidence type="ECO:0000256" key="7">
    <source>
        <dbReference type="ARBA" id="ARBA00022989"/>
    </source>
</evidence>
<comment type="subcellular location">
    <subcellularLocation>
        <location evidence="1 9">Cell inner membrane</location>
        <topology evidence="1 9">Multi-pass membrane protein</topology>
    </subcellularLocation>
</comment>
<dbReference type="PROSITE" id="PS51012">
    <property type="entry name" value="ABC_TM2"/>
    <property type="match status" value="1"/>
</dbReference>
<evidence type="ECO:0000256" key="8">
    <source>
        <dbReference type="ARBA" id="ARBA00023136"/>
    </source>
</evidence>
<dbReference type="InParanoid" id="A0A3N0VGY3"/>
<dbReference type="Proteomes" id="UP000282106">
    <property type="component" value="Unassembled WGS sequence"/>
</dbReference>
<feature type="transmembrane region" description="Helical" evidence="9">
    <location>
        <begin position="260"/>
        <end position="283"/>
    </location>
</feature>
<dbReference type="AlphaFoldDB" id="A0A3N0VGY3"/>
<reference evidence="11 12" key="1">
    <citation type="submission" date="2018-10" db="EMBL/GenBank/DDBJ databases">
        <authorList>
            <person name="Chen W.-M."/>
        </authorList>
    </citation>
    <scope>NUCLEOTIDE SEQUENCE [LARGE SCALE GENOMIC DNA]</scope>
    <source>
        <strain evidence="11 12">THS-13</strain>
    </source>
</reference>
<dbReference type="InterPro" id="IPR013525">
    <property type="entry name" value="ABC2_TM"/>
</dbReference>
<comment type="caution">
    <text evidence="11">The sequence shown here is derived from an EMBL/GenBank/DDBJ whole genome shotgun (WGS) entry which is preliminary data.</text>
</comment>
<evidence type="ECO:0000256" key="2">
    <source>
        <dbReference type="ARBA" id="ARBA00007783"/>
    </source>
</evidence>
<dbReference type="Pfam" id="PF01061">
    <property type="entry name" value="ABC2_membrane"/>
    <property type="match status" value="1"/>
</dbReference>
<gene>
    <name evidence="11" type="ORF">ED208_06570</name>
</gene>
<dbReference type="GO" id="GO:0005886">
    <property type="term" value="C:plasma membrane"/>
    <property type="evidence" value="ECO:0007669"/>
    <property type="project" value="UniProtKB-SubCell"/>
</dbReference>
<evidence type="ECO:0000313" key="11">
    <source>
        <dbReference type="EMBL" id="ROH92029.1"/>
    </source>
</evidence>
<keyword evidence="4 9" id="KW-1003">Cell membrane</keyword>
<keyword evidence="8 9" id="KW-0472">Membrane</keyword>
<name>A0A3N0VGY3_9GAMM</name>
<feature type="domain" description="ABC transmembrane type-2" evidence="10">
    <location>
        <begin position="56"/>
        <end position="286"/>
    </location>
</feature>
<keyword evidence="5" id="KW-0997">Cell inner membrane</keyword>
<dbReference type="EMBL" id="RJVO01000002">
    <property type="protein sequence ID" value="ROH92029.1"/>
    <property type="molecule type" value="Genomic_DNA"/>
</dbReference>
<keyword evidence="6 9" id="KW-0812">Transmembrane</keyword>
<feature type="transmembrane region" description="Helical" evidence="9">
    <location>
        <begin position="167"/>
        <end position="191"/>
    </location>
</feature>
<dbReference type="InterPro" id="IPR047817">
    <property type="entry name" value="ABC2_TM_bact-type"/>
</dbReference>
<feature type="transmembrane region" description="Helical" evidence="9">
    <location>
        <begin position="129"/>
        <end position="155"/>
    </location>
</feature>
<organism evidence="11 12">
    <name type="scientific">Stagnimonas aquatica</name>
    <dbReference type="NCBI Taxonomy" id="2689987"/>
    <lineage>
        <taxon>Bacteria</taxon>
        <taxon>Pseudomonadati</taxon>
        <taxon>Pseudomonadota</taxon>
        <taxon>Gammaproteobacteria</taxon>
        <taxon>Nevskiales</taxon>
        <taxon>Nevskiaceae</taxon>
        <taxon>Stagnimonas</taxon>
    </lineage>
</organism>
<dbReference type="GO" id="GO:0015920">
    <property type="term" value="P:lipopolysaccharide transport"/>
    <property type="evidence" value="ECO:0007669"/>
    <property type="project" value="TreeGrafter"/>
</dbReference>
<evidence type="ECO:0000256" key="9">
    <source>
        <dbReference type="RuleBase" id="RU361157"/>
    </source>
</evidence>
<evidence type="ECO:0000256" key="1">
    <source>
        <dbReference type="ARBA" id="ARBA00004429"/>
    </source>
</evidence>
<keyword evidence="3 9" id="KW-0813">Transport</keyword>
<evidence type="ECO:0000259" key="10">
    <source>
        <dbReference type="PROSITE" id="PS51012"/>
    </source>
</evidence>
<keyword evidence="12" id="KW-1185">Reference proteome</keyword>
<evidence type="ECO:0000256" key="5">
    <source>
        <dbReference type="ARBA" id="ARBA00022519"/>
    </source>
</evidence>
<evidence type="ECO:0000256" key="6">
    <source>
        <dbReference type="ARBA" id="ARBA00022692"/>
    </source>
</evidence>
<proteinExistence type="inferred from homology"/>
<dbReference type="PANTHER" id="PTHR30413">
    <property type="entry name" value="INNER MEMBRANE TRANSPORT PERMEASE"/>
    <property type="match status" value="1"/>
</dbReference>